<gene>
    <name evidence="6" type="ORF">M409DRAFT_31319</name>
</gene>
<accession>A0A6A6C791</accession>
<keyword evidence="4" id="KW-0520">NAD</keyword>
<comment type="similarity">
    <text evidence="1">Belongs to the short-chain dehydrogenases/reductases (SDR) family.</text>
</comment>
<evidence type="ECO:0000256" key="1">
    <source>
        <dbReference type="ARBA" id="ARBA00006484"/>
    </source>
</evidence>
<keyword evidence="3" id="KW-0560">Oxidoreductase</keyword>
<dbReference type="SUPFAM" id="SSF51735">
    <property type="entry name" value="NAD(P)-binding Rossmann-fold domains"/>
    <property type="match status" value="1"/>
</dbReference>
<dbReference type="Gene3D" id="3.40.50.720">
    <property type="entry name" value="NAD(P)-binding Rossmann-like Domain"/>
    <property type="match status" value="1"/>
</dbReference>
<dbReference type="Pfam" id="PF13561">
    <property type="entry name" value="adh_short_C2"/>
    <property type="match status" value="1"/>
</dbReference>
<evidence type="ECO:0000256" key="2">
    <source>
        <dbReference type="ARBA" id="ARBA00022857"/>
    </source>
</evidence>
<evidence type="ECO:0000256" key="3">
    <source>
        <dbReference type="ARBA" id="ARBA00023002"/>
    </source>
</evidence>
<dbReference type="InterPro" id="IPR057326">
    <property type="entry name" value="KR_dom"/>
</dbReference>
<dbReference type="Proteomes" id="UP000799537">
    <property type="component" value="Unassembled WGS sequence"/>
</dbReference>
<dbReference type="PRINTS" id="PR00080">
    <property type="entry name" value="SDRFAMILY"/>
</dbReference>
<dbReference type="PRINTS" id="PR00081">
    <property type="entry name" value="GDHRDH"/>
</dbReference>
<dbReference type="FunFam" id="3.40.50.720:FF:000084">
    <property type="entry name" value="Short-chain dehydrogenase reductase"/>
    <property type="match status" value="1"/>
</dbReference>
<feature type="domain" description="Ketoreductase" evidence="5">
    <location>
        <begin position="1"/>
        <end position="182"/>
    </location>
</feature>
<sequence>ITGGASGIGLAIAKTLHSRGAKISICDWSQENLDKAADAIGVSPEDFLACKCDVRDLAQVKSWIEQTVDKFGRLDGAANFAGVLGAKPWEDTVENQDEEDWERVIGINLTGTFNSLKAQLLHLPQNSSIVNAASLAGIKSVPGATAYVASKHGVVGLTRACARDYGPKGIRVNAVAPGWVGTQMYDVLSAGREDVVEKAVKTEPIGRVADPEEVARVVCFLLSEEASFVTGSVWSVDGGV</sequence>
<dbReference type="RefSeq" id="XP_033662969.1">
    <property type="nucleotide sequence ID" value="XM_033810226.1"/>
</dbReference>
<dbReference type="GO" id="GO:0016491">
    <property type="term" value="F:oxidoreductase activity"/>
    <property type="evidence" value="ECO:0007669"/>
    <property type="project" value="UniProtKB-KW"/>
</dbReference>
<dbReference type="PANTHER" id="PTHR24321">
    <property type="entry name" value="DEHYDROGENASES, SHORT CHAIN"/>
    <property type="match status" value="1"/>
</dbReference>
<organism evidence="6 7">
    <name type="scientific">Zasmidium cellare ATCC 36951</name>
    <dbReference type="NCBI Taxonomy" id="1080233"/>
    <lineage>
        <taxon>Eukaryota</taxon>
        <taxon>Fungi</taxon>
        <taxon>Dikarya</taxon>
        <taxon>Ascomycota</taxon>
        <taxon>Pezizomycotina</taxon>
        <taxon>Dothideomycetes</taxon>
        <taxon>Dothideomycetidae</taxon>
        <taxon>Mycosphaerellales</taxon>
        <taxon>Mycosphaerellaceae</taxon>
        <taxon>Zasmidium</taxon>
    </lineage>
</organism>
<feature type="non-terminal residue" evidence="6">
    <location>
        <position position="240"/>
    </location>
</feature>
<dbReference type="InterPro" id="IPR002347">
    <property type="entry name" value="SDR_fam"/>
</dbReference>
<name>A0A6A6C791_ZASCE</name>
<dbReference type="EMBL" id="ML993615">
    <property type="protein sequence ID" value="KAF2162080.1"/>
    <property type="molecule type" value="Genomic_DNA"/>
</dbReference>
<keyword evidence="2" id="KW-0521">NADP</keyword>
<dbReference type="OrthoDB" id="1669814at2759"/>
<proteinExistence type="inferred from homology"/>
<dbReference type="GeneID" id="54563498"/>
<evidence type="ECO:0000259" key="5">
    <source>
        <dbReference type="SMART" id="SM00822"/>
    </source>
</evidence>
<feature type="non-terminal residue" evidence="6">
    <location>
        <position position="1"/>
    </location>
</feature>
<keyword evidence="7" id="KW-1185">Reference proteome</keyword>
<dbReference type="AlphaFoldDB" id="A0A6A6C791"/>
<evidence type="ECO:0000313" key="7">
    <source>
        <dbReference type="Proteomes" id="UP000799537"/>
    </source>
</evidence>
<dbReference type="SMART" id="SM00822">
    <property type="entry name" value="PKS_KR"/>
    <property type="match status" value="1"/>
</dbReference>
<evidence type="ECO:0000256" key="4">
    <source>
        <dbReference type="ARBA" id="ARBA00023027"/>
    </source>
</evidence>
<evidence type="ECO:0000313" key="6">
    <source>
        <dbReference type="EMBL" id="KAF2162080.1"/>
    </source>
</evidence>
<dbReference type="PANTHER" id="PTHR24321:SF8">
    <property type="entry name" value="ESTRADIOL 17-BETA-DEHYDROGENASE 8-RELATED"/>
    <property type="match status" value="1"/>
</dbReference>
<reference evidence="6" key="1">
    <citation type="journal article" date="2020" name="Stud. Mycol.">
        <title>101 Dothideomycetes genomes: a test case for predicting lifestyles and emergence of pathogens.</title>
        <authorList>
            <person name="Haridas S."/>
            <person name="Albert R."/>
            <person name="Binder M."/>
            <person name="Bloem J."/>
            <person name="Labutti K."/>
            <person name="Salamov A."/>
            <person name="Andreopoulos B."/>
            <person name="Baker S."/>
            <person name="Barry K."/>
            <person name="Bills G."/>
            <person name="Bluhm B."/>
            <person name="Cannon C."/>
            <person name="Castanera R."/>
            <person name="Culley D."/>
            <person name="Daum C."/>
            <person name="Ezra D."/>
            <person name="Gonzalez J."/>
            <person name="Henrissat B."/>
            <person name="Kuo A."/>
            <person name="Liang C."/>
            <person name="Lipzen A."/>
            <person name="Lutzoni F."/>
            <person name="Magnuson J."/>
            <person name="Mondo S."/>
            <person name="Nolan M."/>
            <person name="Ohm R."/>
            <person name="Pangilinan J."/>
            <person name="Park H.-J."/>
            <person name="Ramirez L."/>
            <person name="Alfaro M."/>
            <person name="Sun H."/>
            <person name="Tritt A."/>
            <person name="Yoshinaga Y."/>
            <person name="Zwiers L.-H."/>
            <person name="Turgeon B."/>
            <person name="Goodwin S."/>
            <person name="Spatafora J."/>
            <person name="Crous P."/>
            <person name="Grigoriev I."/>
        </authorList>
    </citation>
    <scope>NUCLEOTIDE SEQUENCE</scope>
    <source>
        <strain evidence="6">ATCC 36951</strain>
    </source>
</reference>
<protein>
    <recommendedName>
        <fullName evidence="5">Ketoreductase domain-containing protein</fullName>
    </recommendedName>
</protein>
<dbReference type="CDD" id="cd05233">
    <property type="entry name" value="SDR_c"/>
    <property type="match status" value="1"/>
</dbReference>
<dbReference type="InterPro" id="IPR036291">
    <property type="entry name" value="NAD(P)-bd_dom_sf"/>
</dbReference>